<evidence type="ECO:0000313" key="7">
    <source>
        <dbReference type="Proteomes" id="UP000078084"/>
    </source>
</evidence>
<gene>
    <name evidence="6" type="ORF">AAV32_17225</name>
</gene>
<dbReference type="Gene3D" id="1.10.10.10">
    <property type="entry name" value="Winged helix-like DNA-binding domain superfamily/Winged helix DNA-binding domain"/>
    <property type="match status" value="1"/>
</dbReference>
<evidence type="ECO:0000256" key="3">
    <source>
        <dbReference type="ARBA" id="ARBA00023125"/>
    </source>
</evidence>
<dbReference type="InterPro" id="IPR000847">
    <property type="entry name" value="LysR_HTH_N"/>
</dbReference>
<name>A0A171KN36_9BURK</name>
<dbReference type="EMBL" id="LBNE01000018">
    <property type="protein sequence ID" value="KKO70303.1"/>
    <property type="molecule type" value="Genomic_DNA"/>
</dbReference>
<dbReference type="PROSITE" id="PS50931">
    <property type="entry name" value="HTH_LYSR"/>
    <property type="match status" value="1"/>
</dbReference>
<evidence type="ECO:0000313" key="6">
    <source>
        <dbReference type="EMBL" id="KKO70303.1"/>
    </source>
</evidence>
<protein>
    <recommendedName>
        <fullName evidence="5">HTH lysR-type domain-containing protein</fullName>
    </recommendedName>
</protein>
<keyword evidence="7" id="KW-1185">Reference proteome</keyword>
<dbReference type="PANTHER" id="PTHR30537:SF26">
    <property type="entry name" value="GLYCINE CLEAVAGE SYSTEM TRANSCRIPTIONAL ACTIVATOR"/>
    <property type="match status" value="1"/>
</dbReference>
<dbReference type="Gene3D" id="3.40.190.10">
    <property type="entry name" value="Periplasmic binding protein-like II"/>
    <property type="match status" value="2"/>
</dbReference>
<evidence type="ECO:0000256" key="4">
    <source>
        <dbReference type="ARBA" id="ARBA00023163"/>
    </source>
</evidence>
<organism evidence="6 7">
    <name type="scientific">Kerstersia gyiorum</name>
    <dbReference type="NCBI Taxonomy" id="206506"/>
    <lineage>
        <taxon>Bacteria</taxon>
        <taxon>Pseudomonadati</taxon>
        <taxon>Pseudomonadota</taxon>
        <taxon>Betaproteobacteria</taxon>
        <taxon>Burkholderiales</taxon>
        <taxon>Alcaligenaceae</taxon>
        <taxon>Kerstersia</taxon>
    </lineage>
</organism>
<dbReference type="InterPro" id="IPR036388">
    <property type="entry name" value="WH-like_DNA-bd_sf"/>
</dbReference>
<dbReference type="PRINTS" id="PR00039">
    <property type="entry name" value="HTHLYSR"/>
</dbReference>
<evidence type="ECO:0000256" key="1">
    <source>
        <dbReference type="ARBA" id="ARBA00009437"/>
    </source>
</evidence>
<dbReference type="PANTHER" id="PTHR30537">
    <property type="entry name" value="HTH-TYPE TRANSCRIPTIONAL REGULATOR"/>
    <property type="match status" value="1"/>
</dbReference>
<comment type="caution">
    <text evidence="6">The sequence shown here is derived from an EMBL/GenBank/DDBJ whole genome shotgun (WGS) entry which is preliminary data.</text>
</comment>
<dbReference type="SUPFAM" id="SSF53850">
    <property type="entry name" value="Periplasmic binding protein-like II"/>
    <property type="match status" value="1"/>
</dbReference>
<accession>A0A171KN36</accession>
<evidence type="ECO:0000256" key="2">
    <source>
        <dbReference type="ARBA" id="ARBA00023015"/>
    </source>
</evidence>
<dbReference type="GO" id="GO:0043565">
    <property type="term" value="F:sequence-specific DNA binding"/>
    <property type="evidence" value="ECO:0007669"/>
    <property type="project" value="TreeGrafter"/>
</dbReference>
<dbReference type="Pfam" id="PF03466">
    <property type="entry name" value="LysR_substrate"/>
    <property type="match status" value="1"/>
</dbReference>
<dbReference type="GO" id="GO:0003700">
    <property type="term" value="F:DNA-binding transcription factor activity"/>
    <property type="evidence" value="ECO:0007669"/>
    <property type="project" value="InterPro"/>
</dbReference>
<dbReference type="STRING" id="206506.AAV32_17225"/>
<comment type="similarity">
    <text evidence="1">Belongs to the LysR transcriptional regulatory family.</text>
</comment>
<dbReference type="InterPro" id="IPR005119">
    <property type="entry name" value="LysR_subst-bd"/>
</dbReference>
<dbReference type="InterPro" id="IPR036390">
    <property type="entry name" value="WH_DNA-bd_sf"/>
</dbReference>
<feature type="domain" description="HTH lysR-type" evidence="5">
    <location>
        <begin position="29"/>
        <end position="81"/>
    </location>
</feature>
<dbReference type="GO" id="GO:0006351">
    <property type="term" value="P:DNA-templated transcription"/>
    <property type="evidence" value="ECO:0007669"/>
    <property type="project" value="TreeGrafter"/>
</dbReference>
<proteinExistence type="inferred from homology"/>
<keyword evidence="4" id="KW-0804">Transcription</keyword>
<dbReference type="SUPFAM" id="SSF46785">
    <property type="entry name" value="Winged helix' DNA-binding domain"/>
    <property type="match status" value="1"/>
</dbReference>
<dbReference type="Proteomes" id="UP000078084">
    <property type="component" value="Unassembled WGS sequence"/>
</dbReference>
<keyword evidence="2" id="KW-0805">Transcription regulation</keyword>
<sequence>MPHPCAARPWPRSLMKHPTQRLLPATVNLNTFEVIARRGSITAAAQDLGLTQSAVSRQLTDLENFVGAALCLRTPTGLALTEAGASYLRRIRYLLDELESASIAVATRSVPDTIIRISVPTTFGTLWAMPRLSQFALAHPAIQLDVVTHVGPISVRDSVLDAAIVHCEGPEPGCVGDMLAPLISWPMAAPALCPQAPLAPERMAGLPLLHLTSAPNAWPAYLRQLGQRIEVPAPGAHYSLLTLSITATEAGLGAALLPEYVAGDALRAGRLVRLHDEPFASPRDYFFISTEERAHSPAIQALRQWLTAATTSDAQA</sequence>
<reference evidence="6 7" key="1">
    <citation type="submission" date="2015-04" db="EMBL/GenBank/DDBJ databases">
        <title>Genome sequence of Kerstersia gyiorum CG1.</title>
        <authorList>
            <person name="Greninger A.L."/>
            <person name="Kozyreva V."/>
            <person name="Chaturvedi V."/>
        </authorList>
    </citation>
    <scope>NUCLEOTIDE SEQUENCE [LARGE SCALE GENOMIC DNA]</scope>
    <source>
        <strain evidence="6 7">CG1</strain>
    </source>
</reference>
<dbReference type="Pfam" id="PF00126">
    <property type="entry name" value="HTH_1"/>
    <property type="match status" value="1"/>
</dbReference>
<dbReference type="AlphaFoldDB" id="A0A171KN36"/>
<evidence type="ECO:0000259" key="5">
    <source>
        <dbReference type="PROSITE" id="PS50931"/>
    </source>
</evidence>
<keyword evidence="3" id="KW-0238">DNA-binding</keyword>
<dbReference type="InterPro" id="IPR058163">
    <property type="entry name" value="LysR-type_TF_proteobact-type"/>
</dbReference>